<dbReference type="GeneID" id="42776356"/>
<gene>
    <name evidence="3" type="ORF">CP373A1_12085</name>
</gene>
<keyword evidence="1" id="KW-0472">Membrane</keyword>
<dbReference type="Proteomes" id="UP000092714">
    <property type="component" value="Unassembled WGS sequence"/>
</dbReference>
<dbReference type="RefSeq" id="WP_027098531.1">
    <property type="nucleotide sequence ID" value="NZ_CABHIH010000004.1"/>
</dbReference>
<evidence type="ECO:0000256" key="1">
    <source>
        <dbReference type="SAM" id="Phobius"/>
    </source>
</evidence>
<evidence type="ECO:0000259" key="2">
    <source>
        <dbReference type="Pfam" id="PF13785"/>
    </source>
</evidence>
<feature type="transmembrane region" description="Helical" evidence="1">
    <location>
        <begin position="184"/>
        <end position="206"/>
    </location>
</feature>
<protein>
    <recommendedName>
        <fullName evidence="2">DUF4178 domain-containing protein</fullName>
    </recommendedName>
</protein>
<keyword evidence="1" id="KW-1133">Transmembrane helix</keyword>
<keyword evidence="4" id="KW-1185">Reference proteome</keyword>
<accession>A0A174GET2</accession>
<dbReference type="EMBL" id="MAPZ01000024">
    <property type="protein sequence ID" value="OBY10234.1"/>
    <property type="molecule type" value="Genomic_DNA"/>
</dbReference>
<comment type="caution">
    <text evidence="3">The sequence shown here is derived from an EMBL/GenBank/DDBJ whole genome shotgun (WGS) entry which is preliminary data.</text>
</comment>
<evidence type="ECO:0000313" key="4">
    <source>
        <dbReference type="Proteomes" id="UP000092714"/>
    </source>
</evidence>
<feature type="domain" description="DUF4178" evidence="2">
    <location>
        <begin position="8"/>
        <end position="137"/>
    </location>
</feature>
<dbReference type="AlphaFoldDB" id="A0A174GET2"/>
<sequence length="327" mass="37726">MFFRTNSKLKIDDNNYRVIGVTTFSNMNTKEKWAEYILEDLDSNKVCWLEVNEAYKEYILFQNREFFRGIDSNELFSNNFILYSSGTAEIVVNTGLSNRSNGDEIKYRRFENEFIGKVIEYKGWNDEEEYSIGEFINENRISVPTSSVKTDFDGVKDEDGMYDNIYELNVVENSDEERFRKTSYSIFTICLVLILVFLGIKFIGVIKGETLDNVVRFDKNFTYKTSLSDGNSLANVYSSSETLERTENIILNNASVSYKTKDVETGTIVLMDDKELCIIYTSILGEILIQISSSEYDANTGVYDATEEVKKIYIKSFSLYNSNKLSF</sequence>
<proteinExistence type="predicted"/>
<evidence type="ECO:0000313" key="3">
    <source>
        <dbReference type="EMBL" id="OBY10234.1"/>
    </source>
</evidence>
<name>A0A174GET2_9CLOT</name>
<organism evidence="3 4">
    <name type="scientific">Clostridium paraputrificum</name>
    <dbReference type="NCBI Taxonomy" id="29363"/>
    <lineage>
        <taxon>Bacteria</taxon>
        <taxon>Bacillati</taxon>
        <taxon>Bacillota</taxon>
        <taxon>Clostridia</taxon>
        <taxon>Eubacteriales</taxon>
        <taxon>Clostridiaceae</taxon>
        <taxon>Clostridium</taxon>
    </lineage>
</organism>
<reference evidence="3 4" key="1">
    <citation type="submission" date="2016-06" db="EMBL/GenBank/DDBJ databases">
        <authorList>
            <person name="Kjaerup R.B."/>
            <person name="Dalgaard T.S."/>
            <person name="Juul-Madsen H.R."/>
        </authorList>
    </citation>
    <scope>NUCLEOTIDE SEQUENCE [LARGE SCALE GENOMIC DNA]</scope>
    <source>
        <strain evidence="3 4">373-A1</strain>
    </source>
</reference>
<dbReference type="InterPro" id="IPR025235">
    <property type="entry name" value="DUF4178"/>
</dbReference>
<dbReference type="Pfam" id="PF13785">
    <property type="entry name" value="DUF4178"/>
    <property type="match status" value="1"/>
</dbReference>
<keyword evidence="1" id="KW-0812">Transmembrane</keyword>